<evidence type="ECO:0000256" key="13">
    <source>
        <dbReference type="SAM" id="SignalP"/>
    </source>
</evidence>
<evidence type="ECO:0000256" key="8">
    <source>
        <dbReference type="ARBA" id="ARBA00023077"/>
    </source>
</evidence>
<evidence type="ECO:0000256" key="7">
    <source>
        <dbReference type="ARBA" id="ARBA00023065"/>
    </source>
</evidence>
<evidence type="ECO:0000256" key="2">
    <source>
        <dbReference type="ARBA" id="ARBA00022448"/>
    </source>
</evidence>
<evidence type="ECO:0000256" key="6">
    <source>
        <dbReference type="ARBA" id="ARBA00023004"/>
    </source>
</evidence>
<dbReference type="GO" id="GO:0006826">
    <property type="term" value="P:iron ion transport"/>
    <property type="evidence" value="ECO:0007669"/>
    <property type="project" value="UniProtKB-KW"/>
</dbReference>
<keyword evidence="2 11" id="KW-0813">Transport</keyword>
<comment type="subcellular location">
    <subcellularLocation>
        <location evidence="1 11">Cell outer membrane</location>
        <topology evidence="1 11">Multi-pass membrane protein</topology>
    </subcellularLocation>
</comment>
<dbReference type="Proteomes" id="UP000218784">
    <property type="component" value="Unassembled WGS sequence"/>
</dbReference>
<evidence type="ECO:0000259" key="15">
    <source>
        <dbReference type="Pfam" id="PF07715"/>
    </source>
</evidence>
<feature type="domain" description="TonB-dependent receptor plug" evidence="15">
    <location>
        <begin position="56"/>
        <end position="165"/>
    </location>
</feature>
<dbReference type="Gene3D" id="2.40.170.20">
    <property type="entry name" value="TonB-dependent receptor, beta-barrel domain"/>
    <property type="match status" value="1"/>
</dbReference>
<feature type="chain" id="PRO_5012336364" evidence="13">
    <location>
        <begin position="24"/>
        <end position="791"/>
    </location>
</feature>
<keyword evidence="17" id="KW-1185">Reference proteome</keyword>
<dbReference type="GO" id="GO:0009279">
    <property type="term" value="C:cell outer membrane"/>
    <property type="evidence" value="ECO:0007669"/>
    <property type="project" value="UniProtKB-SubCell"/>
</dbReference>
<comment type="similarity">
    <text evidence="11 12">Belongs to the TonB-dependent receptor family.</text>
</comment>
<keyword evidence="5 11" id="KW-0812">Transmembrane</keyword>
<evidence type="ECO:0000256" key="10">
    <source>
        <dbReference type="ARBA" id="ARBA00023237"/>
    </source>
</evidence>
<protein>
    <submittedName>
        <fullName evidence="16">TonB-dependent receptor</fullName>
    </submittedName>
</protein>
<keyword evidence="3 11" id="KW-1134">Transmembrane beta strand</keyword>
<evidence type="ECO:0000313" key="17">
    <source>
        <dbReference type="Proteomes" id="UP000218784"/>
    </source>
</evidence>
<gene>
    <name evidence="16" type="ORF">COA17_00725</name>
</gene>
<dbReference type="Pfam" id="PF00593">
    <property type="entry name" value="TonB_dep_Rec_b-barrel"/>
    <property type="match status" value="1"/>
</dbReference>
<dbReference type="EMBL" id="NWVD01000001">
    <property type="protein sequence ID" value="PCG10029.1"/>
    <property type="molecule type" value="Genomic_DNA"/>
</dbReference>
<comment type="caution">
    <text evidence="16">The sequence shown here is derived from an EMBL/GenBank/DDBJ whole genome shotgun (WGS) entry which is preliminary data.</text>
</comment>
<dbReference type="Pfam" id="PF07715">
    <property type="entry name" value="Plug"/>
    <property type="match status" value="1"/>
</dbReference>
<dbReference type="RefSeq" id="WP_096609535.1">
    <property type="nucleotide sequence ID" value="NZ_NWVD01000001.1"/>
</dbReference>
<dbReference type="InterPro" id="IPR012910">
    <property type="entry name" value="Plug_dom"/>
</dbReference>
<keyword evidence="7" id="KW-0406">Ion transport</keyword>
<keyword evidence="6" id="KW-0408">Iron</keyword>
<evidence type="ECO:0000256" key="4">
    <source>
        <dbReference type="ARBA" id="ARBA00022496"/>
    </source>
</evidence>
<dbReference type="AlphaFoldDB" id="A0A2A4I1H7"/>
<evidence type="ECO:0000256" key="9">
    <source>
        <dbReference type="ARBA" id="ARBA00023136"/>
    </source>
</evidence>
<dbReference type="PANTHER" id="PTHR32552">
    <property type="entry name" value="FERRICHROME IRON RECEPTOR-RELATED"/>
    <property type="match status" value="1"/>
</dbReference>
<evidence type="ECO:0000256" key="1">
    <source>
        <dbReference type="ARBA" id="ARBA00004571"/>
    </source>
</evidence>
<keyword evidence="8 12" id="KW-0798">TonB box</keyword>
<dbReference type="PROSITE" id="PS52016">
    <property type="entry name" value="TONB_DEPENDENT_REC_3"/>
    <property type="match status" value="1"/>
</dbReference>
<evidence type="ECO:0000256" key="5">
    <source>
        <dbReference type="ARBA" id="ARBA00022692"/>
    </source>
</evidence>
<keyword evidence="9 11" id="KW-0472">Membrane</keyword>
<keyword evidence="13" id="KW-0732">Signal</keyword>
<keyword evidence="16" id="KW-0675">Receptor</keyword>
<feature type="domain" description="TonB-dependent receptor-like beta-barrel" evidence="14">
    <location>
        <begin position="340"/>
        <end position="754"/>
    </location>
</feature>
<reference evidence="16 17" key="1">
    <citation type="submission" date="2017-09" db="EMBL/GenBank/DDBJ databases">
        <title>Sphingomonas ginsenosidimutans KACC 14949, whole genome shotgun sequence.</title>
        <authorList>
            <person name="Feng G."/>
            <person name="Zhu H."/>
        </authorList>
    </citation>
    <scope>NUCLEOTIDE SEQUENCE [LARGE SCALE GENOMIC DNA]</scope>
    <source>
        <strain evidence="16 17">KACC 14949</strain>
    </source>
</reference>
<evidence type="ECO:0000256" key="11">
    <source>
        <dbReference type="PROSITE-ProRule" id="PRU01360"/>
    </source>
</evidence>
<dbReference type="InterPro" id="IPR000531">
    <property type="entry name" value="Beta-barrel_TonB"/>
</dbReference>
<name>A0A2A4I1H7_9SPHN</name>
<feature type="signal peptide" evidence="13">
    <location>
        <begin position="1"/>
        <end position="23"/>
    </location>
</feature>
<keyword evidence="4" id="KW-0410">Iron transport</keyword>
<dbReference type="PANTHER" id="PTHR32552:SF81">
    <property type="entry name" value="TONB-DEPENDENT OUTER MEMBRANE RECEPTOR"/>
    <property type="match status" value="1"/>
</dbReference>
<organism evidence="16 17">
    <name type="scientific">Sphingomonas ginsenosidimutans</name>
    <dbReference type="NCBI Taxonomy" id="862134"/>
    <lineage>
        <taxon>Bacteria</taxon>
        <taxon>Pseudomonadati</taxon>
        <taxon>Pseudomonadota</taxon>
        <taxon>Alphaproteobacteria</taxon>
        <taxon>Sphingomonadales</taxon>
        <taxon>Sphingomonadaceae</taxon>
        <taxon>Sphingomonas</taxon>
    </lineage>
</organism>
<dbReference type="InterPro" id="IPR036942">
    <property type="entry name" value="Beta-barrel_TonB_sf"/>
</dbReference>
<dbReference type="InterPro" id="IPR039426">
    <property type="entry name" value="TonB-dep_rcpt-like"/>
</dbReference>
<evidence type="ECO:0000259" key="14">
    <source>
        <dbReference type="Pfam" id="PF00593"/>
    </source>
</evidence>
<evidence type="ECO:0000313" key="16">
    <source>
        <dbReference type="EMBL" id="PCG10029.1"/>
    </source>
</evidence>
<dbReference type="SUPFAM" id="SSF56935">
    <property type="entry name" value="Porins"/>
    <property type="match status" value="1"/>
</dbReference>
<evidence type="ECO:0000256" key="12">
    <source>
        <dbReference type="RuleBase" id="RU003357"/>
    </source>
</evidence>
<evidence type="ECO:0000256" key="3">
    <source>
        <dbReference type="ARBA" id="ARBA00022452"/>
    </source>
</evidence>
<accession>A0A2A4I1H7</accession>
<proteinExistence type="inferred from homology"/>
<keyword evidence="10 11" id="KW-0998">Cell outer membrane</keyword>
<sequence>MSLNKWRILASAAPFALAVPAHAQAPAPEAPAPAAQQASGGLEDIVVTAQRRAENIQDVPIAITAADADTLATARVENVSNIQAISPSISFRATNISTSSANVIIRGLGTTGNSRSFEGSVGVFIDGVYRSRAASALQNFLDIDNLQVLRGPQGTLFGKNTTAGALLLTSTKPSLDRTEGLVDLSYANYETVLGRAAVSVPLSDTLSVRIAGLAGKRDGFYKDSTTGRSLNNDSSQAVKGQLLFEPSADLTIRLIGDYAHSSGDCCYATSDYINGPTQPLIDALTVANGRRVPSRRLEDFQASLSAPSLQSIEDYGGTALVNIGVGNGEIRSVTALRRFTLQQTDADADFSGADVLNLDEGFRSKFFSQELTYNGKIEALNADLVVGGFFSDERLTMSRNLYWGTQAQTYWNVVLGGAGLPAGTVSAVNGRVATEFMGGRSKSYAGFAHLDARLNDRFSVIGGIRYSIEEKQGAFRYGFYDPRPNAVFRVLGISPGPGYDRSTTDKAFSGTVGLQYRPVNDVMLYATYNRGFKAGGVNIDANGAGTLLNNPTEFAALPAAVQGLILAVNPGSTVTAPLNPVYKPETVNAYEIGGKFEYLDRRARTNISFFYYDISNVQVAQFVGLRFTVLNARSATDYGVEIENLFQLTPALTLGLDGTWLPHAQYGDDPTIDPVLSGSRFRFAPKFQGNATINLDQPLNDEINLTGRVQYQYSGSQLINTASLAQRGAVHVINANLGLKLRSGLTVEAFGQNLTNEIYPTQAFNTPLQTGDQNAYLAPPRTYGLRVRASF</sequence>